<feature type="transmembrane region" description="Helical" evidence="6">
    <location>
        <begin position="163"/>
        <end position="183"/>
    </location>
</feature>
<feature type="transmembrane region" description="Helical" evidence="6">
    <location>
        <begin position="259"/>
        <end position="278"/>
    </location>
</feature>
<evidence type="ECO:0000259" key="7">
    <source>
        <dbReference type="Pfam" id="PF00892"/>
    </source>
</evidence>
<evidence type="ECO:0000256" key="3">
    <source>
        <dbReference type="ARBA" id="ARBA00022692"/>
    </source>
</evidence>
<evidence type="ECO:0000313" key="8">
    <source>
        <dbReference type="EMBL" id="PHK96809.1"/>
    </source>
</evidence>
<feature type="transmembrane region" description="Helical" evidence="6">
    <location>
        <begin position="195"/>
        <end position="216"/>
    </location>
</feature>
<dbReference type="RefSeq" id="WP_099093498.1">
    <property type="nucleotide sequence ID" value="NZ_PDNU01000001.1"/>
</dbReference>
<dbReference type="Proteomes" id="UP000223527">
    <property type="component" value="Unassembled WGS sequence"/>
</dbReference>
<dbReference type="AlphaFoldDB" id="A0A2C7AFH0"/>
<evidence type="ECO:0000256" key="2">
    <source>
        <dbReference type="ARBA" id="ARBA00007362"/>
    </source>
</evidence>
<sequence length="317" mass="32815">MQQASLSAESPSGPRWVLVFLFLCAPLLFASNMVAARWLSGLVPPVTLGFGRWLVAALVLLPVVWAPLRRGALRRAPAGILALLALLGGVVSVAPQYGAAAYTSAGNIALIAAMSPLLVALIERVVWGVPLRLSVVGGIACAFAGIAIATFRGDLAALLRLEFNPGDALMFGAILAWAGYTALLRHRPVGLPPLLLLWVVAAGGALGMAPLLLLEWSSLGVPELDVRAVWGMLFLGLVAGIGAYGAFARVVSQVGAARASMSMYLIPAYALALGAALLGESLHAYHAVAMALVLGGVALGTVRWPAPARLRARPLST</sequence>
<keyword evidence="3 6" id="KW-0812">Transmembrane</keyword>
<reference evidence="8 9" key="1">
    <citation type="submission" date="2017-10" db="EMBL/GenBank/DDBJ databases">
        <authorList>
            <person name="Banno H."/>
            <person name="Chua N.-H."/>
        </authorList>
    </citation>
    <scope>NUCLEOTIDE SEQUENCE [LARGE SCALE GENOMIC DNA]</scope>
    <source>
        <strain evidence="8 9">YW11</strain>
    </source>
</reference>
<evidence type="ECO:0000256" key="6">
    <source>
        <dbReference type="SAM" id="Phobius"/>
    </source>
</evidence>
<dbReference type="GO" id="GO:0016020">
    <property type="term" value="C:membrane"/>
    <property type="evidence" value="ECO:0007669"/>
    <property type="project" value="UniProtKB-SubCell"/>
</dbReference>
<keyword evidence="9" id="KW-1185">Reference proteome</keyword>
<dbReference type="InterPro" id="IPR000620">
    <property type="entry name" value="EamA_dom"/>
</dbReference>
<proteinExistence type="inferred from homology"/>
<dbReference type="SUPFAM" id="SSF103481">
    <property type="entry name" value="Multidrug resistance efflux transporter EmrE"/>
    <property type="match status" value="2"/>
</dbReference>
<dbReference type="Pfam" id="PF00892">
    <property type="entry name" value="EamA"/>
    <property type="match status" value="2"/>
</dbReference>
<dbReference type="InterPro" id="IPR037185">
    <property type="entry name" value="EmrE-like"/>
</dbReference>
<name>A0A2C7AFH0_9PROT</name>
<evidence type="ECO:0000256" key="4">
    <source>
        <dbReference type="ARBA" id="ARBA00022989"/>
    </source>
</evidence>
<keyword evidence="5 6" id="KW-0472">Membrane</keyword>
<feature type="transmembrane region" description="Helical" evidence="6">
    <location>
        <begin position="228"/>
        <end position="247"/>
    </location>
</feature>
<evidence type="ECO:0000313" key="9">
    <source>
        <dbReference type="Proteomes" id="UP000223527"/>
    </source>
</evidence>
<dbReference type="PANTHER" id="PTHR32322:SF2">
    <property type="entry name" value="EAMA DOMAIN-CONTAINING PROTEIN"/>
    <property type="match status" value="1"/>
</dbReference>
<feature type="transmembrane region" description="Helical" evidence="6">
    <location>
        <begin position="104"/>
        <end position="122"/>
    </location>
</feature>
<comment type="subcellular location">
    <subcellularLocation>
        <location evidence="1">Membrane</location>
        <topology evidence="1">Multi-pass membrane protein</topology>
    </subcellularLocation>
</comment>
<dbReference type="PANTHER" id="PTHR32322">
    <property type="entry name" value="INNER MEMBRANE TRANSPORTER"/>
    <property type="match status" value="1"/>
</dbReference>
<feature type="domain" description="EamA" evidence="7">
    <location>
        <begin position="19"/>
        <end position="150"/>
    </location>
</feature>
<protein>
    <recommendedName>
        <fullName evidence="7">EamA domain-containing protein</fullName>
    </recommendedName>
</protein>
<organism evidence="8 9">
    <name type="scientific">Teichococcus rhizosphaerae</name>
    <dbReference type="NCBI Taxonomy" id="1335062"/>
    <lineage>
        <taxon>Bacteria</taxon>
        <taxon>Pseudomonadati</taxon>
        <taxon>Pseudomonadota</taxon>
        <taxon>Alphaproteobacteria</taxon>
        <taxon>Acetobacterales</taxon>
        <taxon>Roseomonadaceae</taxon>
        <taxon>Roseomonas</taxon>
    </lineage>
</organism>
<feature type="transmembrane region" description="Helical" evidence="6">
    <location>
        <begin position="46"/>
        <end position="66"/>
    </location>
</feature>
<feature type="transmembrane region" description="Helical" evidence="6">
    <location>
        <begin position="78"/>
        <end position="98"/>
    </location>
</feature>
<dbReference type="OrthoDB" id="9806889at2"/>
<gene>
    <name evidence="8" type="ORF">CR162_00060</name>
</gene>
<feature type="transmembrane region" description="Helical" evidence="6">
    <location>
        <begin position="129"/>
        <end position="151"/>
    </location>
</feature>
<feature type="transmembrane region" description="Helical" evidence="6">
    <location>
        <begin position="284"/>
        <end position="304"/>
    </location>
</feature>
<dbReference type="InterPro" id="IPR050638">
    <property type="entry name" value="AA-Vitamin_Transporters"/>
</dbReference>
<dbReference type="EMBL" id="PDNU01000001">
    <property type="protein sequence ID" value="PHK96809.1"/>
    <property type="molecule type" value="Genomic_DNA"/>
</dbReference>
<comment type="caution">
    <text evidence="8">The sequence shown here is derived from an EMBL/GenBank/DDBJ whole genome shotgun (WGS) entry which is preliminary data.</text>
</comment>
<evidence type="ECO:0000256" key="1">
    <source>
        <dbReference type="ARBA" id="ARBA00004141"/>
    </source>
</evidence>
<feature type="domain" description="EamA" evidence="7">
    <location>
        <begin position="165"/>
        <end position="299"/>
    </location>
</feature>
<accession>A0A2C7AFH0</accession>
<evidence type="ECO:0000256" key="5">
    <source>
        <dbReference type="ARBA" id="ARBA00023136"/>
    </source>
</evidence>
<keyword evidence="4 6" id="KW-1133">Transmembrane helix</keyword>
<comment type="similarity">
    <text evidence="2">Belongs to the EamA transporter family.</text>
</comment>